<dbReference type="GO" id="GO:0070475">
    <property type="term" value="P:rRNA base methylation"/>
    <property type="evidence" value="ECO:0007669"/>
    <property type="project" value="UniProtKB-UniRule"/>
</dbReference>
<dbReference type="InterPro" id="IPR023397">
    <property type="entry name" value="SAM-dep_MeTrfase_MraW_recog"/>
</dbReference>
<evidence type="ECO:0000256" key="6">
    <source>
        <dbReference type="HAMAP-Rule" id="MF_01007"/>
    </source>
</evidence>
<keyword evidence="2 6" id="KW-0698">rRNA processing</keyword>
<evidence type="ECO:0000256" key="1">
    <source>
        <dbReference type="ARBA" id="ARBA00010396"/>
    </source>
</evidence>
<dbReference type="Pfam" id="PF01795">
    <property type="entry name" value="Methyltransf_5"/>
    <property type="match status" value="1"/>
</dbReference>
<organism evidence="7 8">
    <name type="scientific">Candidatus Portnoybacteria bacterium CG11_big_fil_rev_8_21_14_0_20_40_15</name>
    <dbReference type="NCBI Taxonomy" id="1974817"/>
    <lineage>
        <taxon>Bacteria</taxon>
        <taxon>Candidatus Portnoyibacteriota</taxon>
    </lineage>
</organism>
<reference evidence="7 8" key="1">
    <citation type="submission" date="2017-09" db="EMBL/GenBank/DDBJ databases">
        <title>Depth-based differentiation of microbial function through sediment-hosted aquifers and enrichment of novel symbionts in the deep terrestrial subsurface.</title>
        <authorList>
            <person name="Probst A.J."/>
            <person name="Ladd B."/>
            <person name="Jarett J.K."/>
            <person name="Geller-Mcgrath D.E."/>
            <person name="Sieber C.M."/>
            <person name="Emerson J.B."/>
            <person name="Anantharaman K."/>
            <person name="Thomas B.C."/>
            <person name="Malmstrom R."/>
            <person name="Stieglmeier M."/>
            <person name="Klingl A."/>
            <person name="Woyke T."/>
            <person name="Ryan C.M."/>
            <person name="Banfield J.F."/>
        </authorList>
    </citation>
    <scope>NUCLEOTIDE SEQUENCE [LARGE SCALE GENOMIC DNA]</scope>
    <source>
        <strain evidence="7">CG11_big_fil_rev_8_21_14_0_20_40_15</strain>
    </source>
</reference>
<gene>
    <name evidence="6" type="primary">rsmH</name>
    <name evidence="7" type="ORF">COV84_02370</name>
</gene>
<evidence type="ECO:0000256" key="3">
    <source>
        <dbReference type="ARBA" id="ARBA00022603"/>
    </source>
</evidence>
<evidence type="ECO:0000256" key="2">
    <source>
        <dbReference type="ARBA" id="ARBA00022552"/>
    </source>
</evidence>
<keyword evidence="5 6" id="KW-0949">S-adenosyl-L-methionine</keyword>
<dbReference type="EMBL" id="PCVO01000035">
    <property type="protein sequence ID" value="PIQ75260.1"/>
    <property type="molecule type" value="Genomic_DNA"/>
</dbReference>
<evidence type="ECO:0000313" key="7">
    <source>
        <dbReference type="EMBL" id="PIQ75260.1"/>
    </source>
</evidence>
<comment type="similarity">
    <text evidence="1 6">Belongs to the methyltransferase superfamily. RsmH family.</text>
</comment>
<dbReference type="NCBIfam" id="TIGR00006">
    <property type="entry name" value="16S rRNA (cytosine(1402)-N(4))-methyltransferase RsmH"/>
    <property type="match status" value="1"/>
</dbReference>
<dbReference type="GO" id="GO:0071424">
    <property type="term" value="F:rRNA (cytosine-N4-)-methyltransferase activity"/>
    <property type="evidence" value="ECO:0007669"/>
    <property type="project" value="UniProtKB-UniRule"/>
</dbReference>
<comment type="subcellular location">
    <subcellularLocation>
        <location evidence="6">Cytoplasm</location>
    </subcellularLocation>
</comment>
<dbReference type="PANTHER" id="PTHR11265:SF0">
    <property type="entry name" value="12S RRNA N4-METHYLCYTIDINE METHYLTRANSFERASE"/>
    <property type="match status" value="1"/>
</dbReference>
<feature type="binding site" evidence="6">
    <location>
        <position position="43"/>
    </location>
    <ligand>
        <name>S-adenosyl-L-methionine</name>
        <dbReference type="ChEBI" id="CHEBI:59789"/>
    </ligand>
</feature>
<dbReference type="HAMAP" id="MF_01007">
    <property type="entry name" value="16SrRNA_methyltr_H"/>
    <property type="match status" value="1"/>
</dbReference>
<dbReference type="SUPFAM" id="SSF81799">
    <property type="entry name" value="Putative methyltransferase TM0872, insert domain"/>
    <property type="match status" value="1"/>
</dbReference>
<comment type="function">
    <text evidence="6">Specifically methylates the N4 position of cytidine in position 1402 (C1402) of 16S rRNA.</text>
</comment>
<dbReference type="GO" id="GO:0005737">
    <property type="term" value="C:cytoplasm"/>
    <property type="evidence" value="ECO:0007669"/>
    <property type="project" value="UniProtKB-SubCell"/>
</dbReference>
<feature type="binding site" evidence="6">
    <location>
        <position position="14"/>
    </location>
    <ligand>
        <name>S-adenosyl-L-methionine</name>
        <dbReference type="ChEBI" id="CHEBI:59789"/>
    </ligand>
</feature>
<accession>A0A2H0KSY1</accession>
<keyword evidence="3 6" id="KW-0489">Methyltransferase</keyword>
<proteinExistence type="inferred from homology"/>
<dbReference type="InterPro" id="IPR002903">
    <property type="entry name" value="RsmH"/>
</dbReference>
<keyword evidence="6" id="KW-0963">Cytoplasm</keyword>
<comment type="caution">
    <text evidence="6">Lacks conserved residue(s) required for the propagation of feature annotation.</text>
</comment>
<dbReference type="EC" id="2.1.1.199" evidence="6"/>
<feature type="binding site" evidence="6">
    <location>
        <position position="64"/>
    </location>
    <ligand>
        <name>S-adenosyl-L-methionine</name>
        <dbReference type="ChEBI" id="CHEBI:59789"/>
    </ligand>
</feature>
<comment type="catalytic activity">
    <reaction evidence="6">
        <text>cytidine(1402) in 16S rRNA + S-adenosyl-L-methionine = N(4)-methylcytidine(1402) in 16S rRNA + S-adenosyl-L-homocysteine + H(+)</text>
        <dbReference type="Rhea" id="RHEA:42928"/>
        <dbReference type="Rhea" id="RHEA-COMP:10286"/>
        <dbReference type="Rhea" id="RHEA-COMP:10287"/>
        <dbReference type="ChEBI" id="CHEBI:15378"/>
        <dbReference type="ChEBI" id="CHEBI:57856"/>
        <dbReference type="ChEBI" id="CHEBI:59789"/>
        <dbReference type="ChEBI" id="CHEBI:74506"/>
        <dbReference type="ChEBI" id="CHEBI:82748"/>
        <dbReference type="EC" id="2.1.1.199"/>
    </reaction>
</comment>
<evidence type="ECO:0000256" key="4">
    <source>
        <dbReference type="ARBA" id="ARBA00022679"/>
    </source>
</evidence>
<dbReference type="Gene3D" id="3.40.50.150">
    <property type="entry name" value="Vaccinia Virus protein VP39"/>
    <property type="match status" value="1"/>
</dbReference>
<comment type="caution">
    <text evidence="7">The sequence shown here is derived from an EMBL/GenBank/DDBJ whole genome shotgun (WGS) entry which is preliminary data.</text>
</comment>
<dbReference type="InterPro" id="IPR029063">
    <property type="entry name" value="SAM-dependent_MTases_sf"/>
</dbReference>
<evidence type="ECO:0000256" key="5">
    <source>
        <dbReference type="ARBA" id="ARBA00022691"/>
    </source>
</evidence>
<sequence length="258" mass="29754">MKHTAPNGKLLGIDVNLAAIEDLKEKIKNEEIKNRLILICGNFSNLQNIVRDFNFNSVRGVLADLGFSSGEIETSGRGFSFLRDEPLDMRYGKNELTAEKIINNWSDQDLTKIFREYGEERFADKIAAAIVRDRKTKRIETTFELVRIIRQSTPYFYHRRRLHPATKVFQALRIAVNDELNNLNKFLPQVLDVLVSGGRLAIISFHSLEDRIVKNFLKEKKREGLIEILTKKVTRPRHEEIAQNPRARSAKLRAAIKI</sequence>
<keyword evidence="4 6" id="KW-0808">Transferase</keyword>
<evidence type="ECO:0000313" key="8">
    <source>
        <dbReference type="Proteomes" id="UP000229317"/>
    </source>
</evidence>
<dbReference type="AlphaFoldDB" id="A0A2H0KSY1"/>
<name>A0A2H0KSY1_9BACT</name>
<dbReference type="Proteomes" id="UP000229317">
    <property type="component" value="Unassembled WGS sequence"/>
</dbReference>
<dbReference type="PANTHER" id="PTHR11265">
    <property type="entry name" value="S-ADENOSYL-METHYLTRANSFERASE MRAW"/>
    <property type="match status" value="1"/>
</dbReference>
<dbReference type="SUPFAM" id="SSF53335">
    <property type="entry name" value="S-adenosyl-L-methionine-dependent methyltransferases"/>
    <property type="match status" value="1"/>
</dbReference>
<protein>
    <recommendedName>
        <fullName evidence="6">Ribosomal RNA small subunit methyltransferase H</fullName>
        <ecNumber evidence="6">2.1.1.199</ecNumber>
    </recommendedName>
    <alternativeName>
        <fullName evidence="6">16S rRNA m(4)C1402 methyltransferase</fullName>
    </alternativeName>
    <alternativeName>
        <fullName evidence="6">rRNA (cytosine-N(4)-)-methyltransferase RsmH</fullName>
    </alternativeName>
</protein>
<dbReference type="Gene3D" id="1.10.150.170">
    <property type="entry name" value="Putative methyltransferase TM0872, insert domain"/>
    <property type="match status" value="1"/>
</dbReference>